<dbReference type="GO" id="GO:0016787">
    <property type="term" value="F:hydrolase activity"/>
    <property type="evidence" value="ECO:0007669"/>
    <property type="project" value="UniProtKB-KW"/>
</dbReference>
<keyword evidence="4" id="KW-0378">Hydrolase</keyword>
<dbReference type="InterPro" id="IPR025275">
    <property type="entry name" value="DUF4015"/>
</dbReference>
<gene>
    <name evidence="4" type="ORF">B8V81_2041</name>
</gene>
<sequence>MQKGRRKGREIGLAAAAAASLLMASCSQGGLEGTSPEREQSQPKSVPSALERKAPGAAVSSSLPGVWRASPPADVELAAAVETPARASATKREEPVRGIYVSGYAAGSRRAMGRLMELVARTELNAMVIDIKDDYGLMTYASQVKLAKRLGTDSRPLIDDPKALVEQLHRAGVYVIGRQVVFKDALLASKVPDWAIHQKNGKVWRDAKRKAWINPHRKEVWSYNIAIAKEAAELGFDEIQFDYVRFPANGAATEAKLDYGAGAGAKSEAIGAFLGQAADAIHRTGAKVSADVFGLVTSSPDDMGIGQSWRTVASRVDSISPMVYPSHYSPGMYGIAEPDLSPFEVIHKAMTDASARNRHLLQGGTQPAAIRPWLQSFTATWLHPHRVYGEAELREQIRAAEDAGVKEYLLWSPKCLYPMPAKPAGASS</sequence>
<accession>A0A2N5MZU9</accession>
<keyword evidence="2" id="KW-0732">Signal</keyword>
<evidence type="ECO:0000313" key="4">
    <source>
        <dbReference type="EMBL" id="PLT43610.1"/>
    </source>
</evidence>
<organism evidence="4 5">
    <name type="scientific">Paenibacillus pasadenensis</name>
    <dbReference type="NCBI Taxonomy" id="217090"/>
    <lineage>
        <taxon>Bacteria</taxon>
        <taxon>Bacillati</taxon>
        <taxon>Bacillota</taxon>
        <taxon>Bacilli</taxon>
        <taxon>Bacillales</taxon>
        <taxon>Paenibacillaceae</taxon>
        <taxon>Paenibacillus</taxon>
    </lineage>
</organism>
<dbReference type="Gene3D" id="3.20.20.80">
    <property type="entry name" value="Glycosidases"/>
    <property type="match status" value="1"/>
</dbReference>
<protein>
    <submittedName>
        <fullName evidence="4">Putative glycoside hydrolase</fullName>
    </submittedName>
</protein>
<comment type="caution">
    <text evidence="4">The sequence shown here is derived from an EMBL/GenBank/DDBJ whole genome shotgun (WGS) entry which is preliminary data.</text>
</comment>
<dbReference type="Proteomes" id="UP000234789">
    <property type="component" value="Unassembled WGS sequence"/>
</dbReference>
<proteinExistence type="predicted"/>
<evidence type="ECO:0000313" key="5">
    <source>
        <dbReference type="Proteomes" id="UP000234789"/>
    </source>
</evidence>
<reference evidence="4 5" key="1">
    <citation type="submission" date="2017-05" db="EMBL/GenBank/DDBJ databases">
        <title>Functional genome analysis of Paenibacillus pasadenensis strain R16: insights on endophytic life style and antifungal activity.</title>
        <authorList>
            <person name="Passera A."/>
            <person name="Marcolungo L."/>
            <person name="Casati P."/>
            <person name="Brasca M."/>
            <person name="Quaglino F."/>
            <person name="Delledonne M."/>
        </authorList>
    </citation>
    <scope>NUCLEOTIDE SEQUENCE [LARGE SCALE GENOMIC DNA]</scope>
    <source>
        <strain evidence="4 5">R16</strain>
    </source>
</reference>
<dbReference type="AlphaFoldDB" id="A0A2N5MZU9"/>
<evidence type="ECO:0000256" key="2">
    <source>
        <dbReference type="SAM" id="SignalP"/>
    </source>
</evidence>
<feature type="region of interest" description="Disordered" evidence="1">
    <location>
        <begin position="27"/>
        <end position="65"/>
    </location>
</feature>
<feature type="chain" id="PRO_5039303840" evidence="2">
    <location>
        <begin position="30"/>
        <end position="428"/>
    </location>
</feature>
<dbReference type="RefSeq" id="WP_101808291.1">
    <property type="nucleotide sequence ID" value="NZ_NFEZ01000004.1"/>
</dbReference>
<dbReference type="EMBL" id="NFEZ01000004">
    <property type="protein sequence ID" value="PLT43610.1"/>
    <property type="molecule type" value="Genomic_DNA"/>
</dbReference>
<feature type="signal peptide" evidence="2">
    <location>
        <begin position="1"/>
        <end position="29"/>
    </location>
</feature>
<dbReference type="PROSITE" id="PS51257">
    <property type="entry name" value="PROKAR_LIPOPROTEIN"/>
    <property type="match status" value="1"/>
</dbReference>
<keyword evidence="5" id="KW-1185">Reference proteome</keyword>
<evidence type="ECO:0000259" key="3">
    <source>
        <dbReference type="Pfam" id="PF13200"/>
    </source>
</evidence>
<name>A0A2N5MZU9_9BACL</name>
<dbReference type="SUPFAM" id="SSF51445">
    <property type="entry name" value="(Trans)glycosidases"/>
    <property type="match status" value="1"/>
</dbReference>
<feature type="domain" description="DUF4015" evidence="3">
    <location>
        <begin position="98"/>
        <end position="417"/>
    </location>
</feature>
<evidence type="ECO:0000256" key="1">
    <source>
        <dbReference type="SAM" id="MobiDB-lite"/>
    </source>
</evidence>
<dbReference type="Pfam" id="PF13200">
    <property type="entry name" value="DUF4015"/>
    <property type="match status" value="1"/>
</dbReference>
<dbReference type="InterPro" id="IPR017853">
    <property type="entry name" value="GH"/>
</dbReference>